<feature type="transmembrane region" description="Helical" evidence="11">
    <location>
        <begin position="69"/>
        <end position="94"/>
    </location>
</feature>
<comment type="caution">
    <text evidence="13">The sequence shown here is derived from an EMBL/GenBank/DDBJ whole genome shotgun (WGS) entry which is preliminary data.</text>
</comment>
<evidence type="ECO:0000256" key="8">
    <source>
        <dbReference type="ARBA" id="ARBA00022989"/>
    </source>
</evidence>
<keyword evidence="6 13" id="KW-0418">Kinase</keyword>
<keyword evidence="8 11" id="KW-1133">Transmembrane helix</keyword>
<dbReference type="InterPro" id="IPR003594">
    <property type="entry name" value="HATPase_dom"/>
</dbReference>
<evidence type="ECO:0000256" key="3">
    <source>
        <dbReference type="ARBA" id="ARBA00022679"/>
    </source>
</evidence>
<dbReference type="Pfam" id="PF02518">
    <property type="entry name" value="HATPase_c"/>
    <property type="match status" value="1"/>
</dbReference>
<keyword evidence="14" id="KW-1185">Reference proteome</keyword>
<evidence type="ECO:0000256" key="11">
    <source>
        <dbReference type="SAM" id="Phobius"/>
    </source>
</evidence>
<dbReference type="PANTHER" id="PTHR43065">
    <property type="entry name" value="SENSOR HISTIDINE KINASE"/>
    <property type="match status" value="1"/>
</dbReference>
<keyword evidence="10 11" id="KW-0472">Membrane</keyword>
<evidence type="ECO:0000256" key="2">
    <source>
        <dbReference type="ARBA" id="ARBA00022475"/>
    </source>
</evidence>
<feature type="transmembrane region" description="Helical" evidence="11">
    <location>
        <begin position="161"/>
        <end position="182"/>
    </location>
</feature>
<feature type="domain" description="Histidine kinase" evidence="12">
    <location>
        <begin position="210"/>
        <end position="416"/>
    </location>
</feature>
<dbReference type="SMART" id="SM00388">
    <property type="entry name" value="HisKA"/>
    <property type="match status" value="1"/>
</dbReference>
<keyword evidence="3" id="KW-0808">Transferase</keyword>
<proteinExistence type="predicted"/>
<dbReference type="CDD" id="cd00082">
    <property type="entry name" value="HisKA"/>
    <property type="match status" value="1"/>
</dbReference>
<keyword evidence="5" id="KW-0547">Nucleotide-binding</keyword>
<dbReference type="PANTHER" id="PTHR43065:SF46">
    <property type="entry name" value="C4-DICARBOXYLATE TRANSPORT SENSOR PROTEIN DCTB"/>
    <property type="match status" value="1"/>
</dbReference>
<evidence type="ECO:0000259" key="12">
    <source>
        <dbReference type="PROSITE" id="PS50109"/>
    </source>
</evidence>
<evidence type="ECO:0000256" key="4">
    <source>
        <dbReference type="ARBA" id="ARBA00022692"/>
    </source>
</evidence>
<keyword evidence="7" id="KW-0067">ATP-binding</keyword>
<comment type="subcellular location">
    <subcellularLocation>
        <location evidence="1">Cell membrane</location>
        <topology evidence="1">Multi-pass membrane protein</topology>
    </subcellularLocation>
</comment>
<dbReference type="PROSITE" id="PS50109">
    <property type="entry name" value="HIS_KIN"/>
    <property type="match status" value="1"/>
</dbReference>
<dbReference type="InterPro" id="IPR005467">
    <property type="entry name" value="His_kinase_dom"/>
</dbReference>
<dbReference type="SMART" id="SM00387">
    <property type="entry name" value="HATPase_c"/>
    <property type="match status" value="1"/>
</dbReference>
<keyword evidence="4 11" id="KW-0812">Transmembrane</keyword>
<dbReference type="RefSeq" id="WP_217066810.1">
    <property type="nucleotide sequence ID" value="NZ_JAHQCS010000105.1"/>
</dbReference>
<dbReference type="Pfam" id="PF00512">
    <property type="entry name" value="HisKA"/>
    <property type="match status" value="1"/>
</dbReference>
<dbReference type="EMBL" id="JAHQCS010000105">
    <property type="protein sequence ID" value="MBU9712638.1"/>
    <property type="molecule type" value="Genomic_DNA"/>
</dbReference>
<feature type="transmembrane region" description="Helical" evidence="11">
    <location>
        <begin position="39"/>
        <end position="57"/>
    </location>
</feature>
<feature type="transmembrane region" description="Helical" evidence="11">
    <location>
        <begin position="100"/>
        <end position="121"/>
    </location>
</feature>
<feature type="transmembrane region" description="Helical" evidence="11">
    <location>
        <begin position="133"/>
        <end position="155"/>
    </location>
</feature>
<dbReference type="Proteomes" id="UP000784880">
    <property type="component" value="Unassembled WGS sequence"/>
</dbReference>
<evidence type="ECO:0000256" key="6">
    <source>
        <dbReference type="ARBA" id="ARBA00022777"/>
    </source>
</evidence>
<organism evidence="13 14">
    <name type="scientific">Evansella tamaricis</name>
    <dbReference type="NCBI Taxonomy" id="2069301"/>
    <lineage>
        <taxon>Bacteria</taxon>
        <taxon>Bacillati</taxon>
        <taxon>Bacillota</taxon>
        <taxon>Bacilli</taxon>
        <taxon>Bacillales</taxon>
        <taxon>Bacillaceae</taxon>
        <taxon>Evansella</taxon>
    </lineage>
</organism>
<evidence type="ECO:0000256" key="7">
    <source>
        <dbReference type="ARBA" id="ARBA00022840"/>
    </source>
</evidence>
<protein>
    <submittedName>
        <fullName evidence="13">Two-component sensor histidine kinase</fullName>
    </submittedName>
</protein>
<keyword evidence="2" id="KW-1003">Cell membrane</keyword>
<gene>
    <name evidence="13" type="ORF">KS419_12885</name>
</gene>
<reference evidence="13 14" key="1">
    <citation type="submission" date="2021-06" db="EMBL/GenBank/DDBJ databases">
        <title>Bacillus sp. RD4P76, an endophyte from a halophyte.</title>
        <authorList>
            <person name="Sun J.-Q."/>
        </authorList>
    </citation>
    <scope>NUCLEOTIDE SEQUENCE [LARGE SCALE GENOMIC DNA]</scope>
    <source>
        <strain evidence="13 14">CGMCC 1.15917</strain>
    </source>
</reference>
<dbReference type="Pfam" id="PF07694">
    <property type="entry name" value="5TM-5TMR_LYT"/>
    <property type="match status" value="1"/>
</dbReference>
<evidence type="ECO:0000313" key="13">
    <source>
        <dbReference type="EMBL" id="MBU9712638.1"/>
    </source>
</evidence>
<keyword evidence="9" id="KW-0902">Two-component regulatory system</keyword>
<evidence type="ECO:0000256" key="5">
    <source>
        <dbReference type="ARBA" id="ARBA00022741"/>
    </source>
</evidence>
<evidence type="ECO:0000256" key="1">
    <source>
        <dbReference type="ARBA" id="ARBA00004651"/>
    </source>
</evidence>
<dbReference type="InterPro" id="IPR003661">
    <property type="entry name" value="HisK_dim/P_dom"/>
</dbReference>
<evidence type="ECO:0000256" key="10">
    <source>
        <dbReference type="ARBA" id="ARBA00023136"/>
    </source>
</evidence>
<feature type="transmembrane region" description="Helical" evidence="11">
    <location>
        <begin position="7"/>
        <end position="27"/>
    </location>
</feature>
<evidence type="ECO:0000256" key="9">
    <source>
        <dbReference type="ARBA" id="ARBA00023012"/>
    </source>
</evidence>
<accession>A0ABS6JGI6</accession>
<name>A0ABS6JGI6_9BACI</name>
<dbReference type="InterPro" id="IPR011620">
    <property type="entry name" value="Sig_transdc_His_kinase_LytS_TM"/>
</dbReference>
<dbReference type="GO" id="GO:0016301">
    <property type="term" value="F:kinase activity"/>
    <property type="evidence" value="ECO:0007669"/>
    <property type="project" value="UniProtKB-KW"/>
</dbReference>
<evidence type="ECO:0000313" key="14">
    <source>
        <dbReference type="Proteomes" id="UP000784880"/>
    </source>
</evidence>
<sequence>MFILEQILLNILFIIVFLLFIPLLLELNPSKWIIQKKRWIINLSTMLAIICCITFPIPIMEGYIFDLRLVPLTIGGLYGGIPTILFLGGCTILYRFIVGGLGALASAIIITILTIILLLFSNYFRNSSNNKKILIGSFIALSITVIALFNSIFLFDATFSTLFTFLYICMTLGTTAFIIYLFEKLKGNIMINQRVMEAEKMEVVSHLASSVSHEVRNPLTTTRGFLQLMLQFDLPEEKRIQYLKISIDELDRANEIIRDYLTFAKPASEKVRQLNLREEVFRTLQIMTPLANMNSVEITTKLGDHFINGEDHTFQQALINMTKNCIEAMPHKGVLSIESMERHDKVLLTISDTGKGMTKDELSRIGEPYFTTKGREGTGLGMMVSKKIIESMNGTLDITSKLNHGTTFHISLPLANEKN</sequence>